<evidence type="ECO:0000313" key="2">
    <source>
        <dbReference type="EMBL" id="KIJ26306.1"/>
    </source>
</evidence>
<protein>
    <submittedName>
        <fullName evidence="2">Uncharacterized protein</fullName>
    </submittedName>
</protein>
<dbReference type="Proteomes" id="UP000054279">
    <property type="component" value="Unassembled WGS sequence"/>
</dbReference>
<evidence type="ECO:0000256" key="1">
    <source>
        <dbReference type="SAM" id="Coils"/>
    </source>
</evidence>
<keyword evidence="3" id="KW-1185">Reference proteome</keyword>
<dbReference type="HOGENOM" id="CLU_039867_1_0_1"/>
<name>A0A0C9ULH3_SPHS4</name>
<keyword evidence="1" id="KW-0175">Coiled coil</keyword>
<gene>
    <name evidence="2" type="ORF">M422DRAFT_272651</name>
</gene>
<sequence length="220" mass="25111">MSTIQAFCSDPSTEWVIKSAPRFLAIKHKMGYPICDTSVLHCMAAKQAYKIRLDEKDISKAVADVYSERSAKKKAEECRAKMTELYDKLDSQRVTIKNLGDQVQSLEKQLQEAKDNSTESSTSEELILENKHLKKELEYYIERTDIPALNGEDDNEDLTGLPTIPEEIPQNIPLYPPTRLTHPAEELLTEQKSENLYAMVFEIWTTNTQLYDSSCETQAI</sequence>
<proteinExistence type="predicted"/>
<dbReference type="EMBL" id="KN837375">
    <property type="protein sequence ID" value="KIJ26306.1"/>
    <property type="molecule type" value="Genomic_DNA"/>
</dbReference>
<reference evidence="2 3" key="1">
    <citation type="submission" date="2014-06" db="EMBL/GenBank/DDBJ databases">
        <title>Evolutionary Origins and Diversification of the Mycorrhizal Mutualists.</title>
        <authorList>
            <consortium name="DOE Joint Genome Institute"/>
            <consortium name="Mycorrhizal Genomics Consortium"/>
            <person name="Kohler A."/>
            <person name="Kuo A."/>
            <person name="Nagy L.G."/>
            <person name="Floudas D."/>
            <person name="Copeland A."/>
            <person name="Barry K.W."/>
            <person name="Cichocki N."/>
            <person name="Veneault-Fourrey C."/>
            <person name="LaButti K."/>
            <person name="Lindquist E.A."/>
            <person name="Lipzen A."/>
            <person name="Lundell T."/>
            <person name="Morin E."/>
            <person name="Murat C."/>
            <person name="Riley R."/>
            <person name="Ohm R."/>
            <person name="Sun H."/>
            <person name="Tunlid A."/>
            <person name="Henrissat B."/>
            <person name="Grigoriev I.V."/>
            <person name="Hibbett D.S."/>
            <person name="Martin F."/>
        </authorList>
    </citation>
    <scope>NUCLEOTIDE SEQUENCE [LARGE SCALE GENOMIC DNA]</scope>
    <source>
        <strain evidence="2 3">SS14</strain>
    </source>
</reference>
<evidence type="ECO:0000313" key="3">
    <source>
        <dbReference type="Proteomes" id="UP000054279"/>
    </source>
</evidence>
<accession>A0A0C9ULH3</accession>
<organism evidence="2 3">
    <name type="scientific">Sphaerobolus stellatus (strain SS14)</name>
    <dbReference type="NCBI Taxonomy" id="990650"/>
    <lineage>
        <taxon>Eukaryota</taxon>
        <taxon>Fungi</taxon>
        <taxon>Dikarya</taxon>
        <taxon>Basidiomycota</taxon>
        <taxon>Agaricomycotina</taxon>
        <taxon>Agaricomycetes</taxon>
        <taxon>Phallomycetidae</taxon>
        <taxon>Geastrales</taxon>
        <taxon>Sphaerobolaceae</taxon>
        <taxon>Sphaerobolus</taxon>
    </lineage>
</organism>
<feature type="coiled-coil region" evidence="1">
    <location>
        <begin position="89"/>
        <end position="123"/>
    </location>
</feature>
<dbReference type="AlphaFoldDB" id="A0A0C9ULH3"/>